<sequence>MLGQKKAACLVRWALCIMAFSPPILLALAGRPLLVIPEDSTLPVKGAESSDNKGSGAAPSDLHPPSPITSPNPLTAPVAQMAKASSAETRRRYVRLQRVPTTGLVRGQKGKLVPFHIKHPLSFFPDPDAAQKFPDPLERHDVDPFARITYKARPPSSFEIGKQYHAIRLLGNGLDGQVLELKKKEGVPFYALSTRGKVWFFDTRDEKHFSYTDKVSASDREHVSRYFEPVSTAEARTSNGPEAETSDGAELEISDFTDSETSDSASSASLGAAKVPPVVGRAVVKQSQPRIPWFQKLAKGAKSFFKKPFAFVKTRVREV</sequence>
<dbReference type="Proteomes" id="UP000179920">
    <property type="component" value="Chromosome XIV"/>
</dbReference>
<dbReference type="OrthoDB" id="2556307at2759"/>
<accession>A0A1K0HC28</accession>
<name>A0A1K0HC28_9BASI</name>
<feature type="region of interest" description="Disordered" evidence="1">
    <location>
        <begin position="229"/>
        <end position="250"/>
    </location>
</feature>
<gene>
    <name evidence="2" type="ORF">UBRO_14479</name>
</gene>
<reference evidence="3" key="1">
    <citation type="submission" date="2016-04" db="EMBL/GenBank/DDBJ databases">
        <authorList>
            <person name="Guldener U."/>
            <person name="Guldener U."/>
        </authorList>
    </citation>
    <scope>NUCLEOTIDE SEQUENCE [LARGE SCALE GENOMIC DNA]</scope>
    <source>
        <strain evidence="3">UB2112</strain>
    </source>
</reference>
<evidence type="ECO:0000256" key="1">
    <source>
        <dbReference type="SAM" id="MobiDB-lite"/>
    </source>
</evidence>
<dbReference type="AlphaFoldDB" id="A0A1K0HC28"/>
<dbReference type="EMBL" id="LT558130">
    <property type="protein sequence ID" value="SAM84460.1"/>
    <property type="molecule type" value="Genomic_DNA"/>
</dbReference>
<protein>
    <submittedName>
        <fullName evidence="2">Uncharacterized protein</fullName>
    </submittedName>
</protein>
<evidence type="ECO:0000313" key="3">
    <source>
        <dbReference type="Proteomes" id="UP000179920"/>
    </source>
</evidence>
<proteinExistence type="predicted"/>
<evidence type="ECO:0000313" key="2">
    <source>
        <dbReference type="EMBL" id="SAM84460.1"/>
    </source>
</evidence>
<feature type="region of interest" description="Disordered" evidence="1">
    <location>
        <begin position="45"/>
        <end position="74"/>
    </location>
</feature>
<organism evidence="2 3">
    <name type="scientific">Ustilago bromivora</name>
    <dbReference type="NCBI Taxonomy" id="307758"/>
    <lineage>
        <taxon>Eukaryota</taxon>
        <taxon>Fungi</taxon>
        <taxon>Dikarya</taxon>
        <taxon>Basidiomycota</taxon>
        <taxon>Ustilaginomycotina</taxon>
        <taxon>Ustilaginomycetes</taxon>
        <taxon>Ustilaginales</taxon>
        <taxon>Ustilaginaceae</taxon>
        <taxon>Ustilago</taxon>
    </lineage>
</organism>